<protein>
    <submittedName>
        <fullName evidence="2">Uncharacterized protein</fullName>
    </submittedName>
</protein>
<keyword evidence="3" id="KW-1185">Reference proteome</keyword>
<feature type="compositionally biased region" description="Polar residues" evidence="1">
    <location>
        <begin position="11"/>
        <end position="21"/>
    </location>
</feature>
<evidence type="ECO:0000256" key="1">
    <source>
        <dbReference type="SAM" id="MobiDB-lite"/>
    </source>
</evidence>
<feature type="region of interest" description="Disordered" evidence="1">
    <location>
        <begin position="1"/>
        <end position="24"/>
    </location>
</feature>
<feature type="compositionally biased region" description="Basic and acidic residues" evidence="1">
    <location>
        <begin position="69"/>
        <end position="78"/>
    </location>
</feature>
<gene>
    <name evidence="2" type="ORF">CALMAC_LOCUS20370</name>
</gene>
<proteinExistence type="predicted"/>
<evidence type="ECO:0000313" key="3">
    <source>
        <dbReference type="Proteomes" id="UP000410492"/>
    </source>
</evidence>
<evidence type="ECO:0000313" key="2">
    <source>
        <dbReference type="EMBL" id="VEN63580.1"/>
    </source>
</evidence>
<feature type="region of interest" description="Disordered" evidence="1">
    <location>
        <begin position="44"/>
        <end position="78"/>
    </location>
</feature>
<reference evidence="2 3" key="1">
    <citation type="submission" date="2019-01" db="EMBL/GenBank/DDBJ databases">
        <authorList>
            <person name="Sayadi A."/>
        </authorList>
    </citation>
    <scope>NUCLEOTIDE SEQUENCE [LARGE SCALE GENOMIC DNA]</scope>
</reference>
<organism evidence="2 3">
    <name type="scientific">Callosobruchus maculatus</name>
    <name type="common">Southern cowpea weevil</name>
    <name type="synonym">Pulse bruchid</name>
    <dbReference type="NCBI Taxonomy" id="64391"/>
    <lineage>
        <taxon>Eukaryota</taxon>
        <taxon>Metazoa</taxon>
        <taxon>Ecdysozoa</taxon>
        <taxon>Arthropoda</taxon>
        <taxon>Hexapoda</taxon>
        <taxon>Insecta</taxon>
        <taxon>Pterygota</taxon>
        <taxon>Neoptera</taxon>
        <taxon>Endopterygota</taxon>
        <taxon>Coleoptera</taxon>
        <taxon>Polyphaga</taxon>
        <taxon>Cucujiformia</taxon>
        <taxon>Chrysomeloidea</taxon>
        <taxon>Chrysomelidae</taxon>
        <taxon>Bruchinae</taxon>
        <taxon>Bruchini</taxon>
        <taxon>Callosobruchus</taxon>
    </lineage>
</organism>
<dbReference type="EMBL" id="CAACVG010014699">
    <property type="protein sequence ID" value="VEN63580.1"/>
    <property type="molecule type" value="Genomic_DNA"/>
</dbReference>
<dbReference type="AlphaFoldDB" id="A0A653DV08"/>
<dbReference type="Proteomes" id="UP000410492">
    <property type="component" value="Unassembled WGS sequence"/>
</dbReference>
<sequence length="78" mass="7602">MTGAAEAAVSGATTGEASENRSAIGEVAVEEGAASGEVIGAAAAASGTETVSVGAASNNNRIRRSPSTTERKPEEVLI</sequence>
<dbReference type="OrthoDB" id="5599646at2759"/>
<feature type="compositionally biased region" description="Polar residues" evidence="1">
    <location>
        <begin position="55"/>
        <end position="68"/>
    </location>
</feature>
<feature type="compositionally biased region" description="Low complexity" evidence="1">
    <location>
        <begin position="44"/>
        <end position="53"/>
    </location>
</feature>
<name>A0A653DV08_CALMS</name>
<accession>A0A653DV08</accession>